<name>W7DYU7_BIPV3</name>
<accession>W7DYU7</accession>
<feature type="region of interest" description="Disordered" evidence="1">
    <location>
        <begin position="66"/>
        <end position="99"/>
    </location>
</feature>
<dbReference type="GeneID" id="26250530"/>
<evidence type="ECO:0000313" key="2">
    <source>
        <dbReference type="EMBL" id="EUN21301.1"/>
    </source>
</evidence>
<feature type="compositionally biased region" description="Low complexity" evidence="1">
    <location>
        <begin position="83"/>
        <end position="99"/>
    </location>
</feature>
<dbReference type="AlphaFoldDB" id="W7DYU7"/>
<evidence type="ECO:0000256" key="1">
    <source>
        <dbReference type="SAM" id="MobiDB-lite"/>
    </source>
</evidence>
<protein>
    <submittedName>
        <fullName evidence="2">Uncharacterized protein</fullName>
    </submittedName>
</protein>
<proteinExistence type="predicted"/>
<keyword evidence="3" id="KW-1185">Reference proteome</keyword>
<dbReference type="Proteomes" id="UP000054337">
    <property type="component" value="Unassembled WGS sequence"/>
</dbReference>
<gene>
    <name evidence="2" type="ORF">COCVIDRAFT_114320</name>
</gene>
<dbReference type="EMBL" id="KI968854">
    <property type="protein sequence ID" value="EUN21301.1"/>
    <property type="molecule type" value="Genomic_DNA"/>
</dbReference>
<dbReference type="HOGENOM" id="CLU_2319991_0_0_1"/>
<sequence length="99" mass="10697">MSLFSPSYLPFHSLSPSPPLFRPRLSTFPTGKHTPPRVTSCSTHHACNPPLLLATLPTLFLAIPSSGSTDTCSPRPDDITPNSPSSVFPVFRPSPLHHP</sequence>
<organism evidence="2 3">
    <name type="scientific">Bipolaris victoriae (strain FI3)</name>
    <name type="common">Victoria blight of oats agent</name>
    <name type="synonym">Cochliobolus victoriae</name>
    <dbReference type="NCBI Taxonomy" id="930091"/>
    <lineage>
        <taxon>Eukaryota</taxon>
        <taxon>Fungi</taxon>
        <taxon>Dikarya</taxon>
        <taxon>Ascomycota</taxon>
        <taxon>Pezizomycotina</taxon>
        <taxon>Dothideomycetes</taxon>
        <taxon>Pleosporomycetidae</taxon>
        <taxon>Pleosporales</taxon>
        <taxon>Pleosporineae</taxon>
        <taxon>Pleosporaceae</taxon>
        <taxon>Bipolaris</taxon>
    </lineage>
</organism>
<evidence type="ECO:0000313" key="3">
    <source>
        <dbReference type="Proteomes" id="UP000054337"/>
    </source>
</evidence>
<dbReference type="RefSeq" id="XP_014550876.1">
    <property type="nucleotide sequence ID" value="XM_014695390.1"/>
</dbReference>
<reference evidence="2 3" key="1">
    <citation type="journal article" date="2013" name="PLoS Genet.">
        <title>Comparative genome structure, secondary metabolite, and effector coding capacity across Cochliobolus pathogens.</title>
        <authorList>
            <person name="Condon B.J."/>
            <person name="Leng Y."/>
            <person name="Wu D."/>
            <person name="Bushley K.E."/>
            <person name="Ohm R.A."/>
            <person name="Otillar R."/>
            <person name="Martin J."/>
            <person name="Schackwitz W."/>
            <person name="Grimwood J."/>
            <person name="MohdZainudin N."/>
            <person name="Xue C."/>
            <person name="Wang R."/>
            <person name="Manning V.A."/>
            <person name="Dhillon B."/>
            <person name="Tu Z.J."/>
            <person name="Steffenson B.J."/>
            <person name="Salamov A."/>
            <person name="Sun H."/>
            <person name="Lowry S."/>
            <person name="LaButti K."/>
            <person name="Han J."/>
            <person name="Copeland A."/>
            <person name="Lindquist E."/>
            <person name="Barry K."/>
            <person name="Schmutz J."/>
            <person name="Baker S.E."/>
            <person name="Ciuffetti L.M."/>
            <person name="Grigoriev I.V."/>
            <person name="Zhong S."/>
            <person name="Turgeon B.G."/>
        </authorList>
    </citation>
    <scope>NUCLEOTIDE SEQUENCE [LARGE SCALE GENOMIC DNA]</scope>
    <source>
        <strain evidence="2 3">FI3</strain>
    </source>
</reference>